<accession>A0A1R3HL17</accession>
<comment type="caution">
    <text evidence="1">The sequence shown here is derived from an EMBL/GenBank/DDBJ whole genome shotgun (WGS) entry which is preliminary data.</text>
</comment>
<evidence type="ECO:0000313" key="1">
    <source>
        <dbReference type="EMBL" id="OMO70988.1"/>
    </source>
</evidence>
<sequence>MEIRIGSILLRYGQGQEIMCTCGKVTELANQAATKIKTDDFMLNS</sequence>
<evidence type="ECO:0000313" key="2">
    <source>
        <dbReference type="Proteomes" id="UP000187203"/>
    </source>
</evidence>
<protein>
    <submittedName>
        <fullName evidence="1">Uncharacterized protein</fullName>
    </submittedName>
</protein>
<reference evidence="2" key="1">
    <citation type="submission" date="2013-09" db="EMBL/GenBank/DDBJ databases">
        <title>Corchorus olitorius genome sequencing.</title>
        <authorList>
            <person name="Alam M."/>
            <person name="Haque M.S."/>
            <person name="Islam M.S."/>
            <person name="Emdad E.M."/>
            <person name="Islam M.M."/>
            <person name="Ahmed B."/>
            <person name="Halim A."/>
            <person name="Hossen Q.M.M."/>
            <person name="Hossain M.Z."/>
            <person name="Ahmed R."/>
            <person name="Khan M.M."/>
            <person name="Islam R."/>
            <person name="Rashid M.M."/>
            <person name="Khan S.A."/>
            <person name="Rahman M.S."/>
            <person name="Alam M."/>
            <person name="Yahiya A.S."/>
            <person name="Khan M.S."/>
            <person name="Azam M.S."/>
            <person name="Haque T."/>
            <person name="Lashkar M.Z.H."/>
            <person name="Akhand A.I."/>
            <person name="Morshed G."/>
            <person name="Roy S."/>
            <person name="Uddin K.S."/>
            <person name="Rabeya T."/>
            <person name="Hossain A.S."/>
            <person name="Chowdhury A."/>
            <person name="Snigdha A.R."/>
            <person name="Mortoza M.S."/>
            <person name="Matin S.A."/>
            <person name="Hoque S.M.E."/>
            <person name="Islam M.K."/>
            <person name="Roy D.K."/>
            <person name="Haider R."/>
            <person name="Moosa M.M."/>
            <person name="Elias S.M."/>
            <person name="Hasan A.M."/>
            <person name="Jahan S."/>
            <person name="Shafiuddin M."/>
            <person name="Mahmood N."/>
            <person name="Shommy N.S."/>
        </authorList>
    </citation>
    <scope>NUCLEOTIDE SEQUENCE [LARGE SCALE GENOMIC DNA]</scope>
    <source>
        <strain evidence="2">cv. O-4</strain>
    </source>
</reference>
<proteinExistence type="predicted"/>
<gene>
    <name evidence="1" type="ORF">COLO4_28419</name>
</gene>
<organism evidence="1 2">
    <name type="scientific">Corchorus olitorius</name>
    <dbReference type="NCBI Taxonomy" id="93759"/>
    <lineage>
        <taxon>Eukaryota</taxon>
        <taxon>Viridiplantae</taxon>
        <taxon>Streptophyta</taxon>
        <taxon>Embryophyta</taxon>
        <taxon>Tracheophyta</taxon>
        <taxon>Spermatophyta</taxon>
        <taxon>Magnoliopsida</taxon>
        <taxon>eudicotyledons</taxon>
        <taxon>Gunneridae</taxon>
        <taxon>Pentapetalae</taxon>
        <taxon>rosids</taxon>
        <taxon>malvids</taxon>
        <taxon>Malvales</taxon>
        <taxon>Malvaceae</taxon>
        <taxon>Grewioideae</taxon>
        <taxon>Apeibeae</taxon>
        <taxon>Corchorus</taxon>
    </lineage>
</organism>
<dbReference type="EMBL" id="AWUE01019922">
    <property type="protein sequence ID" value="OMO70988.1"/>
    <property type="molecule type" value="Genomic_DNA"/>
</dbReference>
<name>A0A1R3HL17_9ROSI</name>
<keyword evidence="2" id="KW-1185">Reference proteome</keyword>
<dbReference type="AlphaFoldDB" id="A0A1R3HL17"/>
<dbReference type="Proteomes" id="UP000187203">
    <property type="component" value="Unassembled WGS sequence"/>
</dbReference>